<evidence type="ECO:0000313" key="1">
    <source>
        <dbReference type="EMBL" id="GFU32822.1"/>
    </source>
</evidence>
<dbReference type="OrthoDB" id="10322738at2759"/>
<dbReference type="Proteomes" id="UP000887013">
    <property type="component" value="Unassembled WGS sequence"/>
</dbReference>
<protein>
    <submittedName>
        <fullName evidence="1">Uncharacterized protein</fullName>
    </submittedName>
</protein>
<dbReference type="EMBL" id="BMAW01083248">
    <property type="protein sequence ID" value="GFU32822.1"/>
    <property type="molecule type" value="Genomic_DNA"/>
</dbReference>
<organism evidence="1 2">
    <name type="scientific">Nephila pilipes</name>
    <name type="common">Giant wood spider</name>
    <name type="synonym">Nephila maculata</name>
    <dbReference type="NCBI Taxonomy" id="299642"/>
    <lineage>
        <taxon>Eukaryota</taxon>
        <taxon>Metazoa</taxon>
        <taxon>Ecdysozoa</taxon>
        <taxon>Arthropoda</taxon>
        <taxon>Chelicerata</taxon>
        <taxon>Arachnida</taxon>
        <taxon>Araneae</taxon>
        <taxon>Araneomorphae</taxon>
        <taxon>Entelegynae</taxon>
        <taxon>Araneoidea</taxon>
        <taxon>Nephilidae</taxon>
        <taxon>Nephila</taxon>
    </lineage>
</organism>
<sequence length="132" mass="15122">MFPISRPTYVVHLRQIGLAPMNWPMSLRELSSGYGSVGRSLFHHLPLISPTFYFKVWGGEDKYCTPGHIYSGPSLWMGGWNGNALSARAHKVEVFNFYQSLRELDSRCLAYSDSSCIWYLRLHCKLPALCEF</sequence>
<dbReference type="AlphaFoldDB" id="A0A8X6QRI3"/>
<name>A0A8X6QRI3_NEPPI</name>
<keyword evidence="2" id="KW-1185">Reference proteome</keyword>
<proteinExistence type="predicted"/>
<reference evidence="1" key="1">
    <citation type="submission" date="2020-08" db="EMBL/GenBank/DDBJ databases">
        <title>Multicomponent nature underlies the extraordinary mechanical properties of spider dragline silk.</title>
        <authorList>
            <person name="Kono N."/>
            <person name="Nakamura H."/>
            <person name="Mori M."/>
            <person name="Yoshida Y."/>
            <person name="Ohtoshi R."/>
            <person name="Malay A.D."/>
            <person name="Moran D.A.P."/>
            <person name="Tomita M."/>
            <person name="Numata K."/>
            <person name="Arakawa K."/>
        </authorList>
    </citation>
    <scope>NUCLEOTIDE SEQUENCE</scope>
</reference>
<comment type="caution">
    <text evidence="1">The sequence shown here is derived from an EMBL/GenBank/DDBJ whole genome shotgun (WGS) entry which is preliminary data.</text>
</comment>
<gene>
    <name evidence="1" type="ORF">NPIL_317831</name>
</gene>
<accession>A0A8X6QRI3</accession>
<evidence type="ECO:0000313" key="2">
    <source>
        <dbReference type="Proteomes" id="UP000887013"/>
    </source>
</evidence>